<sequence length="86" mass="9355">MTPETDYEKGSFASVTAIGCLEGVVLTVALCAVGSLWSGPLAVDGCPPAERGWTERNWTLENVEIAEVQFTKNLQSNLAFKFGFHF</sequence>
<reference evidence="2 3" key="1">
    <citation type="submission" date="2021-06" db="EMBL/GenBank/DDBJ databases">
        <title>Caerostris extrusa draft genome.</title>
        <authorList>
            <person name="Kono N."/>
            <person name="Arakawa K."/>
        </authorList>
    </citation>
    <scope>NUCLEOTIDE SEQUENCE [LARGE SCALE GENOMIC DNA]</scope>
</reference>
<protein>
    <submittedName>
        <fullName evidence="2">Uncharacterized protein</fullName>
    </submittedName>
</protein>
<keyword evidence="1" id="KW-1133">Transmembrane helix</keyword>
<evidence type="ECO:0000313" key="3">
    <source>
        <dbReference type="Proteomes" id="UP001054945"/>
    </source>
</evidence>
<evidence type="ECO:0000256" key="1">
    <source>
        <dbReference type="SAM" id="Phobius"/>
    </source>
</evidence>
<keyword evidence="3" id="KW-1185">Reference proteome</keyword>
<gene>
    <name evidence="2" type="ORF">CEXT_94891</name>
</gene>
<keyword evidence="1" id="KW-0472">Membrane</keyword>
<dbReference type="AlphaFoldDB" id="A0AAV4PW34"/>
<dbReference type="EMBL" id="BPLR01005173">
    <property type="protein sequence ID" value="GIY00384.1"/>
    <property type="molecule type" value="Genomic_DNA"/>
</dbReference>
<keyword evidence="1" id="KW-0812">Transmembrane</keyword>
<evidence type="ECO:0000313" key="2">
    <source>
        <dbReference type="EMBL" id="GIY00384.1"/>
    </source>
</evidence>
<organism evidence="2 3">
    <name type="scientific">Caerostris extrusa</name>
    <name type="common">Bark spider</name>
    <name type="synonym">Caerostris bankana</name>
    <dbReference type="NCBI Taxonomy" id="172846"/>
    <lineage>
        <taxon>Eukaryota</taxon>
        <taxon>Metazoa</taxon>
        <taxon>Ecdysozoa</taxon>
        <taxon>Arthropoda</taxon>
        <taxon>Chelicerata</taxon>
        <taxon>Arachnida</taxon>
        <taxon>Araneae</taxon>
        <taxon>Araneomorphae</taxon>
        <taxon>Entelegynae</taxon>
        <taxon>Araneoidea</taxon>
        <taxon>Araneidae</taxon>
        <taxon>Caerostris</taxon>
    </lineage>
</organism>
<comment type="caution">
    <text evidence="2">The sequence shown here is derived from an EMBL/GenBank/DDBJ whole genome shotgun (WGS) entry which is preliminary data.</text>
</comment>
<name>A0AAV4PW34_CAEEX</name>
<accession>A0AAV4PW34</accession>
<dbReference type="Proteomes" id="UP001054945">
    <property type="component" value="Unassembled WGS sequence"/>
</dbReference>
<proteinExistence type="predicted"/>
<feature type="transmembrane region" description="Helical" evidence="1">
    <location>
        <begin position="12"/>
        <end position="37"/>
    </location>
</feature>